<feature type="compositionally biased region" description="Low complexity" evidence="2">
    <location>
        <begin position="116"/>
        <end position="129"/>
    </location>
</feature>
<dbReference type="EMBL" id="HBGU01061458">
    <property type="protein sequence ID" value="CAD9517119.1"/>
    <property type="molecule type" value="Transcribed_RNA"/>
</dbReference>
<protein>
    <recommendedName>
        <fullName evidence="3">BD-FAE-like domain-containing protein</fullName>
    </recommendedName>
</protein>
<feature type="region of interest" description="Disordered" evidence="2">
    <location>
        <begin position="107"/>
        <end position="129"/>
    </location>
</feature>
<dbReference type="PANTHER" id="PTHR48081">
    <property type="entry name" value="AB HYDROLASE SUPERFAMILY PROTEIN C4A8.06C"/>
    <property type="match status" value="1"/>
</dbReference>
<dbReference type="GO" id="GO:0016787">
    <property type="term" value="F:hydrolase activity"/>
    <property type="evidence" value="ECO:0007669"/>
    <property type="project" value="UniProtKB-KW"/>
</dbReference>
<evidence type="ECO:0000256" key="1">
    <source>
        <dbReference type="ARBA" id="ARBA00022801"/>
    </source>
</evidence>
<proteinExistence type="predicted"/>
<dbReference type="InterPro" id="IPR029058">
    <property type="entry name" value="AB_hydrolase_fold"/>
</dbReference>
<name>A0A7S2IGD9_9EUKA</name>
<dbReference type="Gene3D" id="3.40.50.1820">
    <property type="entry name" value="alpha/beta hydrolase"/>
    <property type="match status" value="1"/>
</dbReference>
<organism evidence="4">
    <name type="scientific">Haptolina brevifila</name>
    <dbReference type="NCBI Taxonomy" id="156173"/>
    <lineage>
        <taxon>Eukaryota</taxon>
        <taxon>Haptista</taxon>
        <taxon>Haptophyta</taxon>
        <taxon>Prymnesiophyceae</taxon>
        <taxon>Prymnesiales</taxon>
        <taxon>Prymnesiaceae</taxon>
        <taxon>Haptolina</taxon>
    </lineage>
</organism>
<dbReference type="Pfam" id="PF20434">
    <property type="entry name" value="BD-FAE"/>
    <property type="match status" value="1"/>
</dbReference>
<dbReference type="SUPFAM" id="SSF53474">
    <property type="entry name" value="alpha/beta-Hydrolases"/>
    <property type="match status" value="1"/>
</dbReference>
<accession>A0A7S2IGD9</accession>
<keyword evidence="1" id="KW-0378">Hydrolase</keyword>
<dbReference type="InterPro" id="IPR050300">
    <property type="entry name" value="GDXG_lipolytic_enzyme"/>
</dbReference>
<dbReference type="InterPro" id="IPR049492">
    <property type="entry name" value="BD-FAE-like_dom"/>
</dbReference>
<sequence>MLGCVNYRINGTACHQRAIDASPQTHVKASNPPILTFFGTSDGGFPAAPLFQAKGEAVGADYTLIAVSCIKHCHDKTTMLASTTYGRSNVDVMYDWIDHHVGRTSSPGISTGTHASPSDGLLSPSSPPIGRRLSEGTSSSCMQAAYGACAPWTLSTGCLSCIYAAWATSELSDAGCKPEDAAYLQALCLSPSEGVGTDCAQTMYDSCAPYDAGAPCQACAAESLGANCTAELVDDMCELPSPALLVALHGSTANEHVVSCARDLVEACAWGTDRAACTSCGTSTVLPQPGSSCTAGHLNAVCKLASDDLADILNIALPPSPPLTPAPPMLPAQPNQPWGNGPSYSNCTEGDGETRYGSEPRYSSLEYGTNHSTIGDAYYHYGSNQRLDVLTSAALAPNASPMPLILFVHGGGWRAGSKCEWSEHLYAISQRGYHFASANYRLSQQAVYPAQLEDIESAVRYLKANAATYNIDRIGLCSSVHLRAVNW</sequence>
<gene>
    <name evidence="4" type="ORF">CBRE1094_LOCUS33417</name>
</gene>
<evidence type="ECO:0000259" key="3">
    <source>
        <dbReference type="Pfam" id="PF20434"/>
    </source>
</evidence>
<dbReference type="PANTHER" id="PTHR48081:SF13">
    <property type="entry name" value="ALPHA_BETA HYDROLASE"/>
    <property type="match status" value="1"/>
</dbReference>
<feature type="domain" description="BD-FAE-like" evidence="3">
    <location>
        <begin position="399"/>
        <end position="473"/>
    </location>
</feature>
<dbReference type="AlphaFoldDB" id="A0A7S2IGD9"/>
<reference evidence="4" key="1">
    <citation type="submission" date="2021-01" db="EMBL/GenBank/DDBJ databases">
        <authorList>
            <person name="Corre E."/>
            <person name="Pelletier E."/>
            <person name="Niang G."/>
            <person name="Scheremetjew M."/>
            <person name="Finn R."/>
            <person name="Kale V."/>
            <person name="Holt S."/>
            <person name="Cochrane G."/>
            <person name="Meng A."/>
            <person name="Brown T."/>
            <person name="Cohen L."/>
        </authorList>
    </citation>
    <scope>NUCLEOTIDE SEQUENCE</scope>
    <source>
        <strain evidence="4">UTEX LB 985</strain>
    </source>
</reference>
<evidence type="ECO:0000313" key="4">
    <source>
        <dbReference type="EMBL" id="CAD9517119.1"/>
    </source>
</evidence>
<evidence type="ECO:0000256" key="2">
    <source>
        <dbReference type="SAM" id="MobiDB-lite"/>
    </source>
</evidence>